<dbReference type="EMBL" id="JQAN02000011">
    <property type="protein sequence ID" value="PPD57684.1"/>
    <property type="molecule type" value="Genomic_DNA"/>
</dbReference>
<protein>
    <recommendedName>
        <fullName evidence="3">NAD(P)/FAD-dependent oxidoreductase</fullName>
    </recommendedName>
</protein>
<dbReference type="OrthoDB" id="149024at2"/>
<gene>
    <name evidence="1" type="ORF">JP09_008050</name>
</gene>
<comment type="caution">
    <text evidence="1">The sequence shown here is derived from an EMBL/GenBank/DDBJ whole genome shotgun (WGS) entry which is preliminary data.</text>
</comment>
<accession>A0A2P5P5W5</accession>
<evidence type="ECO:0000313" key="2">
    <source>
        <dbReference type="Proteomes" id="UP000235653"/>
    </source>
</evidence>
<proteinExistence type="predicted"/>
<name>A0A2P5P5W5_9CHLR</name>
<dbReference type="InterPro" id="IPR050407">
    <property type="entry name" value="Geranylgeranyl_reductase"/>
</dbReference>
<keyword evidence="2" id="KW-1185">Reference proteome</keyword>
<dbReference type="PANTHER" id="PTHR42685">
    <property type="entry name" value="GERANYLGERANYL DIPHOSPHATE REDUCTASE"/>
    <property type="match status" value="1"/>
</dbReference>
<sequence>MGCGSGGSYLYRLLRYRNLDLNITLFDQPTANSCGIKCCAWGVSHPLFAQLCAEAGIDSEAFIISQYDHVVINGQRLKADLAIIDKPALVKNFLGGAEQFDPAAVDISSYDRVIDATGSERVFLPATDATPVVSAVQVRLKARAPRAPTAVFNPGGGYSWLFPIGEDEVHLGSLSPQGFDVAREELKKMMSGSKSEAVCSCRGKIRCHGPVTPFVQDKVWGIGESIGLVDPVTGAGIVPAMTSAKQLVDHWDSPSEYQGVVMQRFSYMMKEANTLNRLMAGNALSSGDLFFPKWALETIGINPSFVELVGLVVKGAKDYLAHRKV</sequence>
<dbReference type="AlphaFoldDB" id="A0A2P5P5W5"/>
<evidence type="ECO:0000313" key="1">
    <source>
        <dbReference type="EMBL" id="PPD57684.1"/>
    </source>
</evidence>
<dbReference type="Gene3D" id="3.50.50.60">
    <property type="entry name" value="FAD/NAD(P)-binding domain"/>
    <property type="match status" value="1"/>
</dbReference>
<evidence type="ECO:0008006" key="3">
    <source>
        <dbReference type="Google" id="ProtNLM"/>
    </source>
</evidence>
<reference evidence="1 2" key="1">
    <citation type="journal article" date="2017" name="ISME J.">
        <title>Grape pomace compost harbors organohalide-respiring Dehalogenimonas species with novel reductive dehalogenase genes.</title>
        <authorList>
            <person name="Yang Y."/>
            <person name="Higgins S.A."/>
            <person name="Yan J."/>
            <person name="Simsir B."/>
            <person name="Chourey K."/>
            <person name="Iyer R."/>
            <person name="Hettich R.L."/>
            <person name="Baldwin B."/>
            <person name="Ogles D.M."/>
            <person name="Loffler F.E."/>
        </authorList>
    </citation>
    <scope>NUCLEOTIDE SEQUENCE [LARGE SCALE GENOMIC DNA]</scope>
    <source>
        <strain evidence="1 2">GP</strain>
    </source>
</reference>
<dbReference type="PANTHER" id="PTHR42685:SF21">
    <property type="entry name" value="DEHYDROGENASE (FLAVOPROTEIN)-LIKE PROTEIN"/>
    <property type="match status" value="1"/>
</dbReference>
<organism evidence="1 2">
    <name type="scientific">Dehalogenimonas etheniformans</name>
    <dbReference type="NCBI Taxonomy" id="1536648"/>
    <lineage>
        <taxon>Bacteria</taxon>
        <taxon>Bacillati</taxon>
        <taxon>Chloroflexota</taxon>
        <taxon>Dehalococcoidia</taxon>
        <taxon>Dehalococcoidales</taxon>
        <taxon>Dehalococcoidaceae</taxon>
        <taxon>Dehalogenimonas</taxon>
    </lineage>
</organism>
<dbReference type="SUPFAM" id="SSF51905">
    <property type="entry name" value="FAD/NAD(P)-binding domain"/>
    <property type="match status" value="1"/>
</dbReference>
<dbReference type="Proteomes" id="UP000235653">
    <property type="component" value="Unassembled WGS sequence"/>
</dbReference>
<dbReference type="InterPro" id="IPR036188">
    <property type="entry name" value="FAD/NAD-bd_sf"/>
</dbReference>